<name>A0A3D9SW84_9ACTN</name>
<evidence type="ECO:0000259" key="1">
    <source>
        <dbReference type="Pfam" id="PF04073"/>
    </source>
</evidence>
<comment type="caution">
    <text evidence="2">The sequence shown here is derived from an EMBL/GenBank/DDBJ whole genome shotgun (WGS) entry which is preliminary data.</text>
</comment>
<dbReference type="Proteomes" id="UP000256661">
    <property type="component" value="Unassembled WGS sequence"/>
</dbReference>
<dbReference type="RefSeq" id="WP_116022772.1">
    <property type="nucleotide sequence ID" value="NZ_QTTT01000001.1"/>
</dbReference>
<feature type="domain" description="YbaK/aminoacyl-tRNA synthetase-associated" evidence="1">
    <location>
        <begin position="26"/>
        <end position="150"/>
    </location>
</feature>
<proteinExistence type="predicted"/>
<dbReference type="InterPro" id="IPR036754">
    <property type="entry name" value="YbaK/aa-tRNA-synt-asso_dom_sf"/>
</dbReference>
<evidence type="ECO:0000313" key="3">
    <source>
        <dbReference type="Proteomes" id="UP000256661"/>
    </source>
</evidence>
<protein>
    <submittedName>
        <fullName evidence="2">Prolyl-tRNA editing enzyme YbaK/EbsC (Cys-tRNA(Pro) deacylase)</fullName>
    </submittedName>
</protein>
<sequence length="166" mass="17984">MKNALTIHRALLARETVHEIVRLRHPVTSADELPRALDLPPDRCLATRMLDCLDDLRGERFLAALVVTAGTRPDLGPVRAALGARVIRPAGPALVNSVTDYHADLVCPLLLPATVPMLIDQSDLDRVRPEEVVYTATGEPRIAVGLRLADVYEMSGAKPIGLSSAR</sequence>
<reference evidence="2 3" key="1">
    <citation type="submission" date="2018-08" db="EMBL/GenBank/DDBJ databases">
        <title>Sequencing the genomes of 1000 actinobacteria strains.</title>
        <authorList>
            <person name="Klenk H.-P."/>
        </authorList>
    </citation>
    <scope>NUCLEOTIDE SEQUENCE [LARGE SCALE GENOMIC DNA]</scope>
    <source>
        <strain evidence="2 3">DSM 43927</strain>
    </source>
</reference>
<organism evidence="2 3">
    <name type="scientific">Thermomonospora umbrina</name>
    <dbReference type="NCBI Taxonomy" id="111806"/>
    <lineage>
        <taxon>Bacteria</taxon>
        <taxon>Bacillati</taxon>
        <taxon>Actinomycetota</taxon>
        <taxon>Actinomycetes</taxon>
        <taxon>Streptosporangiales</taxon>
        <taxon>Thermomonosporaceae</taxon>
        <taxon>Thermomonospora</taxon>
    </lineage>
</organism>
<dbReference type="EMBL" id="QTTT01000001">
    <property type="protein sequence ID" value="REE97255.1"/>
    <property type="molecule type" value="Genomic_DNA"/>
</dbReference>
<gene>
    <name evidence="2" type="ORF">DFJ69_2720</name>
</gene>
<dbReference type="InterPro" id="IPR007214">
    <property type="entry name" value="YbaK/aa-tRNA-synth-assoc-dom"/>
</dbReference>
<dbReference type="GO" id="GO:0002161">
    <property type="term" value="F:aminoacyl-tRNA deacylase activity"/>
    <property type="evidence" value="ECO:0007669"/>
    <property type="project" value="InterPro"/>
</dbReference>
<dbReference type="SUPFAM" id="SSF55826">
    <property type="entry name" value="YbaK/ProRS associated domain"/>
    <property type="match status" value="1"/>
</dbReference>
<dbReference type="AlphaFoldDB" id="A0A3D9SW84"/>
<dbReference type="OrthoDB" id="3533795at2"/>
<evidence type="ECO:0000313" key="2">
    <source>
        <dbReference type="EMBL" id="REE97255.1"/>
    </source>
</evidence>
<accession>A0A3D9SW84</accession>
<dbReference type="Pfam" id="PF04073">
    <property type="entry name" value="tRNA_edit"/>
    <property type="match status" value="1"/>
</dbReference>
<keyword evidence="3" id="KW-1185">Reference proteome</keyword>
<dbReference type="Gene3D" id="3.90.960.10">
    <property type="entry name" value="YbaK/aminoacyl-tRNA synthetase-associated domain"/>
    <property type="match status" value="1"/>
</dbReference>